<feature type="region of interest" description="Disordered" evidence="1">
    <location>
        <begin position="1"/>
        <end position="20"/>
    </location>
</feature>
<evidence type="ECO:0000256" key="1">
    <source>
        <dbReference type="SAM" id="MobiDB-lite"/>
    </source>
</evidence>
<protein>
    <submittedName>
        <fullName evidence="2">Uncharacterized protein</fullName>
    </submittedName>
</protein>
<evidence type="ECO:0000313" key="2">
    <source>
        <dbReference type="EMBL" id="ELQ43635.1"/>
    </source>
</evidence>
<reference evidence="2" key="1">
    <citation type="journal article" date="2012" name="PLoS Genet.">
        <title>Comparative analysis of the genomes of two field isolates of the rice blast fungus Magnaporthe oryzae.</title>
        <authorList>
            <person name="Xue M."/>
            <person name="Yang J."/>
            <person name="Li Z."/>
            <person name="Hu S."/>
            <person name="Yao N."/>
            <person name="Dean R.A."/>
            <person name="Zhao W."/>
            <person name="Shen M."/>
            <person name="Zhang H."/>
            <person name="Li C."/>
            <person name="Liu L."/>
            <person name="Cao L."/>
            <person name="Xu X."/>
            <person name="Xing Y."/>
            <person name="Hsiang T."/>
            <person name="Zhang Z."/>
            <person name="Xu J.R."/>
            <person name="Peng Y.L."/>
        </authorList>
    </citation>
    <scope>NUCLEOTIDE SEQUENCE</scope>
    <source>
        <strain evidence="2">Y34</strain>
    </source>
</reference>
<accession>A0AA97P7U9</accession>
<name>A0AA97P7U9_PYRO3</name>
<gene>
    <name evidence="2" type="ORF">OOU_Y34scaffold00140g43</name>
</gene>
<proteinExistence type="predicted"/>
<sequence>MGDASAWATGVRNKGKETGYRTRGVDERKLVSARQLSRIDLKRGAGNLMQVYTRPE</sequence>
<dbReference type="Proteomes" id="UP000011086">
    <property type="component" value="Unassembled WGS sequence"/>
</dbReference>
<organism evidence="2">
    <name type="scientific">Pyricularia oryzae (strain Y34)</name>
    <name type="common">Rice blast fungus</name>
    <name type="synonym">Magnaporthe oryzae</name>
    <dbReference type="NCBI Taxonomy" id="1143189"/>
    <lineage>
        <taxon>Eukaryota</taxon>
        <taxon>Fungi</taxon>
        <taxon>Dikarya</taxon>
        <taxon>Ascomycota</taxon>
        <taxon>Pezizomycotina</taxon>
        <taxon>Sordariomycetes</taxon>
        <taxon>Sordariomycetidae</taxon>
        <taxon>Magnaporthales</taxon>
        <taxon>Pyriculariaceae</taxon>
        <taxon>Pyricularia</taxon>
    </lineage>
</organism>
<dbReference type="AlphaFoldDB" id="A0AA97P7U9"/>
<dbReference type="EMBL" id="JH793818">
    <property type="protein sequence ID" value="ELQ43635.1"/>
    <property type="molecule type" value="Genomic_DNA"/>
</dbReference>